<gene>
    <name evidence="9" type="ORF">FL583_25760</name>
</gene>
<dbReference type="AlphaFoldDB" id="A0A545AM28"/>
<evidence type="ECO:0000256" key="2">
    <source>
        <dbReference type="ARBA" id="ARBA00022649"/>
    </source>
</evidence>
<dbReference type="InterPro" id="IPR029060">
    <property type="entry name" value="PIN-like_dom_sf"/>
</dbReference>
<sequence length="143" mass="15985">MREVVVLDTNVASDLFVRRTLPRQVSEALRGASTAITFVTVGELTKWTDLRNWGSARRNQLEGWLSRHEHLEPDDAVAVTWGHLAAAAIRRGRKVSENDTWIAACCLVDGVPLATLNMKDFVGFARYHGLDLRGVEEAEELDQ</sequence>
<evidence type="ECO:0000313" key="10">
    <source>
        <dbReference type="Proteomes" id="UP000317982"/>
    </source>
</evidence>
<keyword evidence="10" id="KW-1185">Reference proteome</keyword>
<keyword evidence="5" id="KW-0378">Hydrolase</keyword>
<dbReference type="InterPro" id="IPR050556">
    <property type="entry name" value="Type_II_TA_system_RNase"/>
</dbReference>
<comment type="caution">
    <text evidence="9">The sequence shown here is derived from an EMBL/GenBank/DDBJ whole genome shotgun (WGS) entry which is preliminary data.</text>
</comment>
<dbReference type="GO" id="GO:0004518">
    <property type="term" value="F:nuclease activity"/>
    <property type="evidence" value="ECO:0007669"/>
    <property type="project" value="UniProtKB-KW"/>
</dbReference>
<dbReference type="OrthoDB" id="9799448at2"/>
<dbReference type="Pfam" id="PF01850">
    <property type="entry name" value="PIN"/>
    <property type="match status" value="1"/>
</dbReference>
<organism evidence="9 10">
    <name type="scientific">Cryptosporangium phraense</name>
    <dbReference type="NCBI Taxonomy" id="2593070"/>
    <lineage>
        <taxon>Bacteria</taxon>
        <taxon>Bacillati</taxon>
        <taxon>Actinomycetota</taxon>
        <taxon>Actinomycetes</taxon>
        <taxon>Cryptosporangiales</taxon>
        <taxon>Cryptosporangiaceae</taxon>
        <taxon>Cryptosporangium</taxon>
    </lineage>
</organism>
<feature type="domain" description="PIN" evidence="8">
    <location>
        <begin position="5"/>
        <end position="117"/>
    </location>
</feature>
<evidence type="ECO:0000256" key="4">
    <source>
        <dbReference type="ARBA" id="ARBA00022723"/>
    </source>
</evidence>
<reference evidence="9 10" key="1">
    <citation type="submission" date="2019-07" db="EMBL/GenBank/DDBJ databases">
        <title>Cryptosporangium phraense sp. nov., isolated from plant litter.</title>
        <authorList>
            <person name="Suriyachadkun C."/>
        </authorList>
    </citation>
    <scope>NUCLEOTIDE SEQUENCE [LARGE SCALE GENOMIC DNA]</scope>
    <source>
        <strain evidence="9 10">A-T 5661</strain>
    </source>
</reference>
<comment type="similarity">
    <text evidence="7">Belongs to the PINc/VapC protein family.</text>
</comment>
<protein>
    <submittedName>
        <fullName evidence="9">Type II toxin-antitoxin system VapC family toxin</fullName>
    </submittedName>
</protein>
<dbReference type="InParanoid" id="A0A545AM28"/>
<dbReference type="Proteomes" id="UP000317982">
    <property type="component" value="Unassembled WGS sequence"/>
</dbReference>
<keyword evidence="2" id="KW-1277">Toxin-antitoxin system</keyword>
<evidence type="ECO:0000256" key="3">
    <source>
        <dbReference type="ARBA" id="ARBA00022722"/>
    </source>
</evidence>
<name>A0A545AM28_9ACTN</name>
<evidence type="ECO:0000313" key="9">
    <source>
        <dbReference type="EMBL" id="TQS42331.1"/>
    </source>
</evidence>
<keyword evidence="4" id="KW-0479">Metal-binding</keyword>
<dbReference type="PANTHER" id="PTHR33653">
    <property type="entry name" value="RIBONUCLEASE VAPC2"/>
    <property type="match status" value="1"/>
</dbReference>
<dbReference type="SUPFAM" id="SSF88723">
    <property type="entry name" value="PIN domain-like"/>
    <property type="match status" value="1"/>
</dbReference>
<dbReference type="Gene3D" id="3.40.50.1010">
    <property type="entry name" value="5'-nuclease"/>
    <property type="match status" value="1"/>
</dbReference>
<dbReference type="GO" id="GO:0016787">
    <property type="term" value="F:hydrolase activity"/>
    <property type="evidence" value="ECO:0007669"/>
    <property type="project" value="UniProtKB-KW"/>
</dbReference>
<dbReference type="EMBL" id="VIRS01000019">
    <property type="protein sequence ID" value="TQS42331.1"/>
    <property type="molecule type" value="Genomic_DNA"/>
</dbReference>
<accession>A0A545AM28</accession>
<evidence type="ECO:0000256" key="6">
    <source>
        <dbReference type="ARBA" id="ARBA00022842"/>
    </source>
</evidence>
<dbReference type="InterPro" id="IPR002716">
    <property type="entry name" value="PIN_dom"/>
</dbReference>
<keyword evidence="6" id="KW-0460">Magnesium</keyword>
<dbReference type="GO" id="GO:0046872">
    <property type="term" value="F:metal ion binding"/>
    <property type="evidence" value="ECO:0007669"/>
    <property type="project" value="UniProtKB-KW"/>
</dbReference>
<evidence type="ECO:0000256" key="7">
    <source>
        <dbReference type="ARBA" id="ARBA00038093"/>
    </source>
</evidence>
<evidence type="ECO:0000256" key="5">
    <source>
        <dbReference type="ARBA" id="ARBA00022801"/>
    </source>
</evidence>
<evidence type="ECO:0000259" key="8">
    <source>
        <dbReference type="Pfam" id="PF01850"/>
    </source>
</evidence>
<evidence type="ECO:0000256" key="1">
    <source>
        <dbReference type="ARBA" id="ARBA00001946"/>
    </source>
</evidence>
<keyword evidence="3" id="KW-0540">Nuclease</keyword>
<dbReference type="PANTHER" id="PTHR33653:SF1">
    <property type="entry name" value="RIBONUCLEASE VAPC2"/>
    <property type="match status" value="1"/>
</dbReference>
<proteinExistence type="inferred from homology"/>
<comment type="cofactor">
    <cofactor evidence="1">
        <name>Mg(2+)</name>
        <dbReference type="ChEBI" id="CHEBI:18420"/>
    </cofactor>
</comment>